<dbReference type="GO" id="GO:0003677">
    <property type="term" value="F:DNA binding"/>
    <property type="evidence" value="ECO:0007669"/>
    <property type="project" value="InterPro"/>
</dbReference>
<dbReference type="EMBL" id="MORL01000026">
    <property type="protein sequence ID" value="OIN56229.1"/>
    <property type="molecule type" value="Genomic_DNA"/>
</dbReference>
<keyword evidence="4" id="KW-1185">Reference proteome</keyword>
<dbReference type="NCBIfam" id="NF033542">
    <property type="entry name" value="transpos_IS110"/>
    <property type="match status" value="1"/>
</dbReference>
<feature type="domain" description="Transposase IS116/IS110/IS902 C-terminal" evidence="2">
    <location>
        <begin position="212"/>
        <end position="298"/>
    </location>
</feature>
<dbReference type="AlphaFoldDB" id="A0A1S2VC24"/>
<evidence type="ECO:0000313" key="4">
    <source>
        <dbReference type="Proteomes" id="UP000181790"/>
    </source>
</evidence>
<feature type="domain" description="Transposase IS110-like N-terminal" evidence="1">
    <location>
        <begin position="12"/>
        <end position="166"/>
    </location>
</feature>
<dbReference type="PANTHER" id="PTHR33055:SF3">
    <property type="entry name" value="PUTATIVE TRANSPOSASE FOR IS117-RELATED"/>
    <property type="match status" value="1"/>
</dbReference>
<name>A0A1S2VC24_9BACT</name>
<reference evidence="3 4" key="1">
    <citation type="submission" date="2016-10" db="EMBL/GenBank/DDBJ databases">
        <title>Arsenicibacter rosenii gen. nov., sp. nov., an efficient arsenic-methylating bacterium isolated from an arsenic-contaminated paddy soil.</title>
        <authorList>
            <person name="Huang K."/>
        </authorList>
    </citation>
    <scope>NUCLEOTIDE SEQUENCE [LARGE SCALE GENOMIC DNA]</scope>
    <source>
        <strain evidence="3 4">SM-1</strain>
    </source>
</reference>
<gene>
    <name evidence="3" type="ORF">BLX24_25875</name>
</gene>
<evidence type="ECO:0000313" key="3">
    <source>
        <dbReference type="EMBL" id="OIN56229.1"/>
    </source>
</evidence>
<evidence type="ECO:0000259" key="1">
    <source>
        <dbReference type="Pfam" id="PF01548"/>
    </source>
</evidence>
<dbReference type="InterPro" id="IPR002525">
    <property type="entry name" value="Transp_IS110-like_N"/>
</dbReference>
<dbReference type="RefSeq" id="WP_071506133.1">
    <property type="nucleotide sequence ID" value="NZ_MORL01000026.1"/>
</dbReference>
<dbReference type="GO" id="GO:0006313">
    <property type="term" value="P:DNA transposition"/>
    <property type="evidence" value="ECO:0007669"/>
    <property type="project" value="InterPro"/>
</dbReference>
<dbReference type="Pfam" id="PF01548">
    <property type="entry name" value="DEDD_Tnp_IS110"/>
    <property type="match status" value="1"/>
</dbReference>
<proteinExistence type="predicted"/>
<evidence type="ECO:0000259" key="2">
    <source>
        <dbReference type="Pfam" id="PF02371"/>
    </source>
</evidence>
<organism evidence="3 4">
    <name type="scientific">Arsenicibacter rosenii</name>
    <dbReference type="NCBI Taxonomy" id="1750698"/>
    <lineage>
        <taxon>Bacteria</taxon>
        <taxon>Pseudomonadati</taxon>
        <taxon>Bacteroidota</taxon>
        <taxon>Cytophagia</taxon>
        <taxon>Cytophagales</taxon>
        <taxon>Spirosomataceae</taxon>
        <taxon>Arsenicibacter</taxon>
    </lineage>
</organism>
<comment type="caution">
    <text evidence="3">The sequence shown here is derived from an EMBL/GenBank/DDBJ whole genome shotgun (WGS) entry which is preliminary data.</text>
</comment>
<dbReference type="InterPro" id="IPR003346">
    <property type="entry name" value="Transposase_20"/>
</dbReference>
<accession>A0A1S2VC24</accession>
<sequence>MTTDKPTYQFFVGIDVSKATLDATLIDQQAHKIAYQQFANSPQGMIGLSQWVSQHLPQSSLRSVLYCMEHTGLYSRNLMHYLVDQQAHVWLEHPLQINQSMGLQRGKTDKADSYRIARYAHHFATQARCLKSYDPALETLQDLLTARNRHLLALNQLKTAYQELLQLAPTSANLLSTAQQQAQAGLLESLKLIQEQIRLWVNRHHHLWQQAQLAQSIKGLGQYTVLWLMVYTRNFDAEFSARRIAALVGVAPYRHQSGSSVQKGTHTSQFAHLKLKALLHMAALNAIRFNEPLKAYYQRKVAEGKAKMLVINNVRNKLLHQLVAVIRQGKPDQMTAMPKA</sequence>
<dbReference type="PANTHER" id="PTHR33055">
    <property type="entry name" value="TRANSPOSASE FOR INSERTION SEQUENCE ELEMENT IS1111A"/>
    <property type="match status" value="1"/>
</dbReference>
<protein>
    <submittedName>
        <fullName evidence="3">Uncharacterized protein</fullName>
    </submittedName>
</protein>
<dbReference type="Pfam" id="PF02371">
    <property type="entry name" value="Transposase_20"/>
    <property type="match status" value="1"/>
</dbReference>
<dbReference type="InterPro" id="IPR047650">
    <property type="entry name" value="Transpos_IS110"/>
</dbReference>
<dbReference type="GO" id="GO:0004803">
    <property type="term" value="F:transposase activity"/>
    <property type="evidence" value="ECO:0007669"/>
    <property type="project" value="InterPro"/>
</dbReference>
<dbReference type="Proteomes" id="UP000181790">
    <property type="component" value="Unassembled WGS sequence"/>
</dbReference>